<keyword evidence="5 8" id="KW-1133">Transmembrane helix</keyword>
<dbReference type="Gene3D" id="3.30.420.270">
    <property type="match status" value="1"/>
</dbReference>
<accession>A0A953JDI9</accession>
<dbReference type="PANTHER" id="PTHR30558:SF3">
    <property type="entry name" value="BIOPOLYMER TRANSPORT PROTEIN EXBD-RELATED"/>
    <property type="match status" value="1"/>
</dbReference>
<evidence type="ECO:0000256" key="5">
    <source>
        <dbReference type="ARBA" id="ARBA00022989"/>
    </source>
</evidence>
<comment type="caution">
    <text evidence="9">The sequence shown here is derived from an EMBL/GenBank/DDBJ whole genome shotgun (WGS) entry which is preliminary data.</text>
</comment>
<gene>
    <name evidence="9" type="ORF">K8I29_13070</name>
</gene>
<sequence length="133" mass="14311">MIEFDEHTSKAGGFDLTPMIDVVFLLLIFFLLTSIFAKPSLPLDLPESETASVANNPEVSVAIKKDGSVLLNGHPVGLEKLPGMLSEEYGNGKAKDISLVSDKDVPFGRVVEIMDIAKKAGAENIVVLAEKKQ</sequence>
<comment type="similarity">
    <text evidence="2 7">Belongs to the ExbD/TolR family.</text>
</comment>
<keyword evidence="3" id="KW-1003">Cell membrane</keyword>
<evidence type="ECO:0000256" key="7">
    <source>
        <dbReference type="RuleBase" id="RU003879"/>
    </source>
</evidence>
<organism evidence="9 10">
    <name type="scientific">Candidatus Nitrobium versatile</name>
    <dbReference type="NCBI Taxonomy" id="2884831"/>
    <lineage>
        <taxon>Bacteria</taxon>
        <taxon>Pseudomonadati</taxon>
        <taxon>Nitrospirota</taxon>
        <taxon>Nitrospiria</taxon>
        <taxon>Nitrospirales</taxon>
        <taxon>Nitrospiraceae</taxon>
        <taxon>Candidatus Nitrobium</taxon>
    </lineage>
</organism>
<evidence type="ECO:0000256" key="3">
    <source>
        <dbReference type="ARBA" id="ARBA00022475"/>
    </source>
</evidence>
<evidence type="ECO:0000256" key="2">
    <source>
        <dbReference type="ARBA" id="ARBA00005811"/>
    </source>
</evidence>
<evidence type="ECO:0000256" key="4">
    <source>
        <dbReference type="ARBA" id="ARBA00022692"/>
    </source>
</evidence>
<evidence type="ECO:0000256" key="6">
    <source>
        <dbReference type="ARBA" id="ARBA00023136"/>
    </source>
</evidence>
<dbReference type="Proteomes" id="UP000705867">
    <property type="component" value="Unassembled WGS sequence"/>
</dbReference>
<keyword evidence="7" id="KW-0653">Protein transport</keyword>
<dbReference type="EMBL" id="JAIOIV010000105">
    <property type="protein sequence ID" value="MBZ0157130.1"/>
    <property type="molecule type" value="Genomic_DNA"/>
</dbReference>
<dbReference type="GO" id="GO:0005886">
    <property type="term" value="C:plasma membrane"/>
    <property type="evidence" value="ECO:0007669"/>
    <property type="project" value="UniProtKB-SubCell"/>
</dbReference>
<dbReference type="PANTHER" id="PTHR30558">
    <property type="entry name" value="EXBD MEMBRANE COMPONENT OF PMF-DRIVEN MACROMOLECULE IMPORT SYSTEM"/>
    <property type="match status" value="1"/>
</dbReference>
<name>A0A953JDI9_9BACT</name>
<dbReference type="GO" id="GO:0022857">
    <property type="term" value="F:transmembrane transporter activity"/>
    <property type="evidence" value="ECO:0007669"/>
    <property type="project" value="InterPro"/>
</dbReference>
<reference evidence="9" key="1">
    <citation type="journal article" date="2021" name="bioRxiv">
        <title>Unraveling nitrogen, sulfur and carbon metabolic pathways and microbial community transcriptional responses to substrate deprivation and toxicity stresses in a bioreactor mimicking anoxic brackish coastal sediment conditions.</title>
        <authorList>
            <person name="Martins P.D."/>
            <person name="Echeveste M.J."/>
            <person name="Arshad A."/>
            <person name="Kurth J."/>
            <person name="Ouboter H."/>
            <person name="Jetten M.S.M."/>
            <person name="Welte C.U."/>
        </authorList>
    </citation>
    <scope>NUCLEOTIDE SEQUENCE</scope>
    <source>
        <strain evidence="9">MAG_39</strain>
    </source>
</reference>
<dbReference type="Pfam" id="PF02472">
    <property type="entry name" value="ExbD"/>
    <property type="match status" value="1"/>
</dbReference>
<keyword evidence="7" id="KW-0813">Transport</keyword>
<keyword evidence="6 8" id="KW-0472">Membrane</keyword>
<feature type="transmembrane region" description="Helical" evidence="8">
    <location>
        <begin position="16"/>
        <end position="37"/>
    </location>
</feature>
<evidence type="ECO:0000313" key="9">
    <source>
        <dbReference type="EMBL" id="MBZ0157130.1"/>
    </source>
</evidence>
<keyword evidence="4 7" id="KW-0812">Transmembrane</keyword>
<dbReference type="AlphaFoldDB" id="A0A953JDI9"/>
<reference evidence="9" key="2">
    <citation type="submission" date="2021-08" db="EMBL/GenBank/DDBJ databases">
        <authorList>
            <person name="Dalcin Martins P."/>
        </authorList>
    </citation>
    <scope>NUCLEOTIDE SEQUENCE</scope>
    <source>
        <strain evidence="9">MAG_39</strain>
    </source>
</reference>
<evidence type="ECO:0000313" key="10">
    <source>
        <dbReference type="Proteomes" id="UP000705867"/>
    </source>
</evidence>
<protein>
    <submittedName>
        <fullName evidence="9">Biopolymer transporter ExbD</fullName>
    </submittedName>
</protein>
<proteinExistence type="inferred from homology"/>
<comment type="subcellular location">
    <subcellularLocation>
        <location evidence="1">Cell membrane</location>
        <topology evidence="1">Single-pass membrane protein</topology>
    </subcellularLocation>
    <subcellularLocation>
        <location evidence="7">Cell membrane</location>
        <topology evidence="7">Single-pass type II membrane protein</topology>
    </subcellularLocation>
</comment>
<evidence type="ECO:0000256" key="8">
    <source>
        <dbReference type="SAM" id="Phobius"/>
    </source>
</evidence>
<dbReference type="GO" id="GO:0015031">
    <property type="term" value="P:protein transport"/>
    <property type="evidence" value="ECO:0007669"/>
    <property type="project" value="UniProtKB-KW"/>
</dbReference>
<dbReference type="InterPro" id="IPR003400">
    <property type="entry name" value="ExbD"/>
</dbReference>
<evidence type="ECO:0000256" key="1">
    <source>
        <dbReference type="ARBA" id="ARBA00004162"/>
    </source>
</evidence>